<organism evidence="2 3">
    <name type="scientific">Catenuloplanes indicus</name>
    <dbReference type="NCBI Taxonomy" id="137267"/>
    <lineage>
        <taxon>Bacteria</taxon>
        <taxon>Bacillati</taxon>
        <taxon>Actinomycetota</taxon>
        <taxon>Actinomycetes</taxon>
        <taxon>Micromonosporales</taxon>
        <taxon>Micromonosporaceae</taxon>
        <taxon>Catenuloplanes</taxon>
    </lineage>
</organism>
<dbReference type="Proteomes" id="UP001240236">
    <property type="component" value="Unassembled WGS sequence"/>
</dbReference>
<evidence type="ECO:0000313" key="2">
    <source>
        <dbReference type="EMBL" id="MDQ0364412.1"/>
    </source>
</evidence>
<dbReference type="InterPro" id="IPR003033">
    <property type="entry name" value="SCP2_sterol-bd_dom"/>
</dbReference>
<comment type="caution">
    <text evidence="2">The sequence shown here is derived from an EMBL/GenBank/DDBJ whole genome shotgun (WGS) entry which is preliminary data.</text>
</comment>
<proteinExistence type="predicted"/>
<dbReference type="Gene3D" id="3.30.1050.10">
    <property type="entry name" value="SCP2 sterol-binding domain"/>
    <property type="match status" value="1"/>
</dbReference>
<keyword evidence="3" id="KW-1185">Reference proteome</keyword>
<dbReference type="Pfam" id="PF02036">
    <property type="entry name" value="SCP2"/>
    <property type="match status" value="1"/>
</dbReference>
<gene>
    <name evidence="2" type="ORF">J2S42_001081</name>
</gene>
<feature type="domain" description="SCP2" evidence="1">
    <location>
        <begin position="52"/>
        <end position="144"/>
    </location>
</feature>
<dbReference type="InterPro" id="IPR036527">
    <property type="entry name" value="SCP2_sterol-bd_dom_sf"/>
</dbReference>
<dbReference type="GO" id="GO:0016787">
    <property type="term" value="F:hydrolase activity"/>
    <property type="evidence" value="ECO:0007669"/>
    <property type="project" value="UniProtKB-KW"/>
</dbReference>
<dbReference type="EMBL" id="JAUSUZ010000001">
    <property type="protein sequence ID" value="MDQ0364412.1"/>
    <property type="molecule type" value="Genomic_DNA"/>
</dbReference>
<accession>A0AAE4AVU7</accession>
<dbReference type="AlphaFoldDB" id="A0AAE4AVU7"/>
<dbReference type="SUPFAM" id="SSF55718">
    <property type="entry name" value="SCP-like"/>
    <property type="match status" value="1"/>
</dbReference>
<sequence>MSVDQDNPAALGPLGFGRFVKAASTAQLEALMGGARRTDVIEEVFRRMPEVFRADRAAGLRAVVHWRIGRADGGDDHYEMVISDGTCTVSPTRIGTPQLTLTLGAVDFLRLVTGNVHAVLLIMRGRMRTTGDLALTARFPSLFDPPKV</sequence>
<protein>
    <submittedName>
        <fullName evidence="2">Alkyl sulfatase BDS1-like metallo-beta-lactamase superfamily hydrolase</fullName>
    </submittedName>
</protein>
<evidence type="ECO:0000259" key="1">
    <source>
        <dbReference type="Pfam" id="PF02036"/>
    </source>
</evidence>
<name>A0AAE4AVU7_9ACTN</name>
<evidence type="ECO:0000313" key="3">
    <source>
        <dbReference type="Proteomes" id="UP001240236"/>
    </source>
</evidence>
<reference evidence="2 3" key="1">
    <citation type="submission" date="2023-07" db="EMBL/GenBank/DDBJ databases">
        <title>Sequencing the genomes of 1000 actinobacteria strains.</title>
        <authorList>
            <person name="Klenk H.-P."/>
        </authorList>
    </citation>
    <scope>NUCLEOTIDE SEQUENCE [LARGE SCALE GENOMIC DNA]</scope>
    <source>
        <strain evidence="2 3">DSM 44709</strain>
    </source>
</reference>
<keyword evidence="2" id="KW-0378">Hydrolase</keyword>